<dbReference type="AlphaFoldDB" id="A0A8J2IER9"/>
<dbReference type="Proteomes" id="UP000676310">
    <property type="component" value="Unassembled WGS sequence"/>
</dbReference>
<proteinExistence type="predicted"/>
<keyword evidence="3" id="KW-1185">Reference proteome</keyword>
<dbReference type="PANTHER" id="PTHR47654:SF5">
    <property type="entry name" value="TRANSCRIPTION FACTOR DOMAIN-CONTAINING PROTEIN"/>
    <property type="match status" value="1"/>
</dbReference>
<protein>
    <submittedName>
        <fullName evidence="2">Uncharacterized protein</fullName>
    </submittedName>
</protein>
<sequence length="371" mass="41958">MQSNSQEANSSQQGRKMAIPRLERAPPPPPPLKSSEKGREDRVYVSVQGKILGLLDELEQWSKVALPGGRQAGQEKHNAGLEREQFLLKTDYWSTKMLVTRPCLCRIERRIRNESNASAEFNKASAEACVRAALEMTKLFPDEPNLDFIYSKGPWWAVVHLIMQSIAVLILEMAYGSKHMKSSEPSMTVSIKKLVRWLRAMQHNDPVAARAHDVIRKILKRCAPALQSQADELLALYGEETPQSHAHQHYHTPYNAQQTAQVAQENIQFNPMDTSGTFDARSLPYYSLDNLPGYQDVFDPFYLPEEHIAPMPFGNPFFTNFDHGVPLVNMQDLWIYPGPSNVFDPNLSLMNTPLDVHDGEDGPSTEYSPQQ</sequence>
<organism evidence="2 3">
    <name type="scientific">Alternaria atra</name>
    <dbReference type="NCBI Taxonomy" id="119953"/>
    <lineage>
        <taxon>Eukaryota</taxon>
        <taxon>Fungi</taxon>
        <taxon>Dikarya</taxon>
        <taxon>Ascomycota</taxon>
        <taxon>Pezizomycotina</taxon>
        <taxon>Dothideomycetes</taxon>
        <taxon>Pleosporomycetidae</taxon>
        <taxon>Pleosporales</taxon>
        <taxon>Pleosporineae</taxon>
        <taxon>Pleosporaceae</taxon>
        <taxon>Alternaria</taxon>
        <taxon>Alternaria sect. Ulocladioides</taxon>
    </lineage>
</organism>
<evidence type="ECO:0000256" key="1">
    <source>
        <dbReference type="SAM" id="MobiDB-lite"/>
    </source>
</evidence>
<accession>A0A8J2IER9</accession>
<feature type="compositionally biased region" description="Low complexity" evidence="1">
    <location>
        <begin position="1"/>
        <end position="13"/>
    </location>
</feature>
<dbReference type="RefSeq" id="XP_043173362.1">
    <property type="nucleotide sequence ID" value="XM_043317427.1"/>
</dbReference>
<gene>
    <name evidence="2" type="ORF">ALTATR162_LOCUS9791</name>
</gene>
<dbReference type="OrthoDB" id="5296287at2759"/>
<dbReference type="InterPro" id="IPR053230">
    <property type="entry name" value="Trans_reg_galc"/>
</dbReference>
<dbReference type="PANTHER" id="PTHR47654">
    <property type="entry name" value="ZN(II)2CYS6 TRANSCRIPTION FACTOR (EUROFUNG)-RELATED"/>
    <property type="match status" value="1"/>
</dbReference>
<dbReference type="GeneID" id="67022051"/>
<comment type="caution">
    <text evidence="2">The sequence shown here is derived from an EMBL/GenBank/DDBJ whole genome shotgun (WGS) entry which is preliminary data.</text>
</comment>
<evidence type="ECO:0000313" key="3">
    <source>
        <dbReference type="Proteomes" id="UP000676310"/>
    </source>
</evidence>
<feature type="region of interest" description="Disordered" evidence="1">
    <location>
        <begin position="1"/>
        <end position="40"/>
    </location>
</feature>
<evidence type="ECO:0000313" key="2">
    <source>
        <dbReference type="EMBL" id="CAG5181652.1"/>
    </source>
</evidence>
<name>A0A8J2IER9_9PLEO</name>
<dbReference type="CDD" id="cd12148">
    <property type="entry name" value="fungal_TF_MHR"/>
    <property type="match status" value="1"/>
</dbReference>
<reference evidence="2" key="1">
    <citation type="submission" date="2021-05" db="EMBL/GenBank/DDBJ databases">
        <authorList>
            <person name="Stam R."/>
        </authorList>
    </citation>
    <scope>NUCLEOTIDE SEQUENCE</scope>
    <source>
        <strain evidence="2">CS162</strain>
    </source>
</reference>
<dbReference type="EMBL" id="CAJRGZ010000026">
    <property type="protein sequence ID" value="CAG5181652.1"/>
    <property type="molecule type" value="Genomic_DNA"/>
</dbReference>